<dbReference type="FunFam" id="2.40.50.100:FF:000003">
    <property type="entry name" value="Acetyl-CoA carboxylase biotin carboxyl carrier protein"/>
    <property type="match status" value="1"/>
</dbReference>
<dbReference type="PROSITE" id="PS00867">
    <property type="entry name" value="CPSASE_2"/>
    <property type="match status" value="1"/>
</dbReference>
<proteinExistence type="predicted"/>
<dbReference type="FunFam" id="3.30.1490.20:FF:000003">
    <property type="entry name" value="acetyl-CoA carboxylase isoform X1"/>
    <property type="match status" value="1"/>
</dbReference>
<dbReference type="GO" id="GO:0005524">
    <property type="term" value="F:ATP binding"/>
    <property type="evidence" value="ECO:0007669"/>
    <property type="project" value="UniProtKB-UniRule"/>
</dbReference>
<dbReference type="InterPro" id="IPR050856">
    <property type="entry name" value="Biotin_carboxylase_complex"/>
</dbReference>
<dbReference type="SUPFAM" id="SSF56059">
    <property type="entry name" value="Glutathione synthetase ATP-binding domain-like"/>
    <property type="match status" value="1"/>
</dbReference>
<dbReference type="FunFam" id="3.30.470.20:FF:000028">
    <property type="entry name" value="Methylcrotonoyl-CoA carboxylase subunit alpha, mitochondrial"/>
    <property type="match status" value="1"/>
</dbReference>
<dbReference type="CDD" id="cd06850">
    <property type="entry name" value="biotinyl_domain"/>
    <property type="match status" value="1"/>
</dbReference>
<dbReference type="Gene3D" id="2.40.50.100">
    <property type="match status" value="1"/>
</dbReference>
<dbReference type="InterPro" id="IPR001882">
    <property type="entry name" value="Biotin_BS"/>
</dbReference>
<evidence type="ECO:0000259" key="11">
    <source>
        <dbReference type="PROSITE" id="PS50975"/>
    </source>
</evidence>
<dbReference type="GO" id="GO:0005759">
    <property type="term" value="C:mitochondrial matrix"/>
    <property type="evidence" value="ECO:0007669"/>
    <property type="project" value="UniProtKB-SubCell"/>
</dbReference>
<keyword evidence="4 9" id="KW-0547">Nucleotide-binding</keyword>
<evidence type="ECO:0000256" key="4">
    <source>
        <dbReference type="ARBA" id="ARBA00022741"/>
    </source>
</evidence>
<dbReference type="PANTHER" id="PTHR18866:SF33">
    <property type="entry name" value="METHYLCROTONOYL-COA CARBOXYLASE SUBUNIT ALPHA, MITOCHONDRIAL-RELATED"/>
    <property type="match status" value="1"/>
</dbReference>
<sequence length="721" mass="77302">MASDGPRKLFRKILVANRGEIACRVMRTAHRLGIRTVAVYSEPDARSPHVRMADEAVCVGPAASVSSYLRAGAILEAMRATGAEAVHPGYGFLSENAEFSEAVEAAGLAFIGPGAHAIRAMGDKIASKKLAEAAGVHTIPGFLGVLSGAEEAVKVANQVGYPVMLKASAGGGGKGMRIAWNDAETAAGYALSSREAAASFGDDRIFIERYVEQPRHIEIQLIADSFGDAIYLTERECSIQRRNQKVVEEAPAPNLSREAVKRMGEEAVALAKAVGYRSAGTVEFLVDKNEQHYFLEMNTRLQVEHPVTELVTGLDLVEVMIRVAAGERLPLTQAQVTRTGWAIESRVYAEDALRGFLPSTGTLSAYRPPLAEDVSASVAIDSGLSGSEYTPSIKDTVRVDDGVCEGGEISIHYDPMIAKLVTHGVDRDQARKLMMASLDHYVIRGVRHNVNFLRSIMSNPRFAQGTVTTNFIPEEFPDGYAGHVLSEGERQDLLACTSALQFAADARSASVGSNPPPTSQRYNVRLDESTQAEEIVSVTEAKDLSTFAKKTLFVQARGLDAEPDTCSWARTLHLSRSGLDPSSILSAAIQDGIVVGSTTAPAPRAMAVQVIAKKPLGWHVSAYGTTYSVLSCPPLFAEYSKHMKPPAKSLYDSALLSPMPGALLSIAVSVGDEVVQGQEVCVVEAMKMQNVLFAQRDGKVKSILAQPGSVLSADQPIIDFE</sequence>
<dbReference type="Pfam" id="PF00289">
    <property type="entry name" value="Biotin_carb_N"/>
    <property type="match status" value="1"/>
</dbReference>
<feature type="domain" description="ATP-grasp" evidence="11">
    <location>
        <begin position="128"/>
        <end position="325"/>
    </location>
</feature>
<evidence type="ECO:0000256" key="1">
    <source>
        <dbReference type="ARBA" id="ARBA00001953"/>
    </source>
</evidence>
<gene>
    <name evidence="13" type="ORF">AB1Y20_020097</name>
</gene>
<evidence type="ECO:0000256" key="8">
    <source>
        <dbReference type="ARBA" id="ARBA00023267"/>
    </source>
</evidence>
<dbReference type="GO" id="GO:0004658">
    <property type="term" value="F:propionyl-CoA carboxylase activity"/>
    <property type="evidence" value="ECO:0007669"/>
    <property type="project" value="TreeGrafter"/>
</dbReference>
<dbReference type="Gene3D" id="3.30.470.20">
    <property type="entry name" value="ATP-grasp fold, B domain"/>
    <property type="match status" value="1"/>
</dbReference>
<keyword evidence="8" id="KW-0092">Biotin</keyword>
<keyword evidence="6" id="KW-0809">Transit peptide</keyword>
<accession>A0AB34JU76</accession>
<dbReference type="Proteomes" id="UP001515480">
    <property type="component" value="Unassembled WGS sequence"/>
</dbReference>
<dbReference type="InterPro" id="IPR016185">
    <property type="entry name" value="PreATP-grasp_dom_sf"/>
</dbReference>
<dbReference type="Gene3D" id="3.30.1490.20">
    <property type="entry name" value="ATP-grasp fold, A domain"/>
    <property type="match status" value="1"/>
</dbReference>
<evidence type="ECO:0008006" key="15">
    <source>
        <dbReference type="Google" id="ProtNLM"/>
    </source>
</evidence>
<dbReference type="InterPro" id="IPR011053">
    <property type="entry name" value="Single_hybrid_motif"/>
</dbReference>
<keyword evidence="14" id="KW-1185">Reference proteome</keyword>
<dbReference type="EMBL" id="JBGBPQ010000004">
    <property type="protein sequence ID" value="KAL1525230.1"/>
    <property type="molecule type" value="Genomic_DNA"/>
</dbReference>
<comment type="cofactor">
    <cofactor evidence="1">
        <name>biotin</name>
        <dbReference type="ChEBI" id="CHEBI:57586"/>
    </cofactor>
</comment>
<dbReference type="InterPro" id="IPR005479">
    <property type="entry name" value="CPAse_ATP-bd"/>
</dbReference>
<feature type="domain" description="Lipoyl-binding" evidence="10">
    <location>
        <begin position="640"/>
        <end position="721"/>
    </location>
</feature>
<organism evidence="13 14">
    <name type="scientific">Prymnesium parvum</name>
    <name type="common">Toxic golden alga</name>
    <dbReference type="NCBI Taxonomy" id="97485"/>
    <lineage>
        <taxon>Eukaryota</taxon>
        <taxon>Haptista</taxon>
        <taxon>Haptophyta</taxon>
        <taxon>Prymnesiophyceae</taxon>
        <taxon>Prymnesiales</taxon>
        <taxon>Prymnesiaceae</taxon>
        <taxon>Prymnesium</taxon>
    </lineage>
</organism>
<dbReference type="PANTHER" id="PTHR18866">
    <property type="entry name" value="CARBOXYLASE:PYRUVATE/ACETYL-COA/PROPIONYL-COA CARBOXYLASE"/>
    <property type="match status" value="1"/>
</dbReference>
<evidence type="ECO:0000256" key="2">
    <source>
        <dbReference type="ARBA" id="ARBA00004305"/>
    </source>
</evidence>
<dbReference type="SUPFAM" id="SSF52440">
    <property type="entry name" value="PreATP-grasp domain"/>
    <property type="match status" value="1"/>
</dbReference>
<dbReference type="PROSITE" id="PS50979">
    <property type="entry name" value="BC"/>
    <property type="match status" value="1"/>
</dbReference>
<dbReference type="SUPFAM" id="SSF51246">
    <property type="entry name" value="Rudiment single hybrid motif"/>
    <property type="match status" value="1"/>
</dbReference>
<evidence type="ECO:0000256" key="6">
    <source>
        <dbReference type="ARBA" id="ARBA00022946"/>
    </source>
</evidence>
<dbReference type="PROSITE" id="PS00866">
    <property type="entry name" value="CPSASE_1"/>
    <property type="match status" value="1"/>
</dbReference>
<dbReference type="GO" id="GO:0046872">
    <property type="term" value="F:metal ion binding"/>
    <property type="evidence" value="ECO:0007669"/>
    <property type="project" value="InterPro"/>
</dbReference>
<dbReference type="InterPro" id="IPR005482">
    <property type="entry name" value="Biotin_COase_C"/>
</dbReference>
<evidence type="ECO:0000259" key="12">
    <source>
        <dbReference type="PROSITE" id="PS50979"/>
    </source>
</evidence>
<comment type="caution">
    <text evidence="13">The sequence shown here is derived from an EMBL/GenBank/DDBJ whole genome shotgun (WGS) entry which is preliminary data.</text>
</comment>
<dbReference type="InterPro" id="IPR013815">
    <property type="entry name" value="ATP_grasp_subdomain_1"/>
</dbReference>
<keyword evidence="7" id="KW-0496">Mitochondrion</keyword>
<dbReference type="SUPFAM" id="SSF51230">
    <property type="entry name" value="Single hybrid motif"/>
    <property type="match status" value="1"/>
</dbReference>
<evidence type="ECO:0000259" key="10">
    <source>
        <dbReference type="PROSITE" id="PS50968"/>
    </source>
</evidence>
<evidence type="ECO:0000256" key="5">
    <source>
        <dbReference type="ARBA" id="ARBA00022840"/>
    </source>
</evidence>
<reference evidence="13 14" key="1">
    <citation type="journal article" date="2024" name="Science">
        <title>Giant polyketide synthase enzymes in the biosynthesis of giant marine polyether toxins.</title>
        <authorList>
            <person name="Fallon T.R."/>
            <person name="Shende V.V."/>
            <person name="Wierzbicki I.H."/>
            <person name="Pendleton A.L."/>
            <person name="Watervoot N.F."/>
            <person name="Auber R.P."/>
            <person name="Gonzalez D.J."/>
            <person name="Wisecaver J.H."/>
            <person name="Moore B.S."/>
        </authorList>
    </citation>
    <scope>NUCLEOTIDE SEQUENCE [LARGE SCALE GENOMIC DNA]</scope>
    <source>
        <strain evidence="13 14">12B1</strain>
    </source>
</reference>
<dbReference type="SMART" id="SM00878">
    <property type="entry name" value="Biotin_carb_C"/>
    <property type="match status" value="1"/>
</dbReference>
<feature type="domain" description="Biotin carboxylation" evidence="12">
    <location>
        <begin position="9"/>
        <end position="477"/>
    </location>
</feature>
<dbReference type="Gene3D" id="3.40.50.20">
    <property type="match status" value="1"/>
</dbReference>
<evidence type="ECO:0000256" key="9">
    <source>
        <dbReference type="PROSITE-ProRule" id="PRU00409"/>
    </source>
</evidence>
<dbReference type="InterPro" id="IPR005481">
    <property type="entry name" value="BC-like_N"/>
</dbReference>
<dbReference type="InterPro" id="IPR000089">
    <property type="entry name" value="Biotin_lipoyl"/>
</dbReference>
<dbReference type="Pfam" id="PF02785">
    <property type="entry name" value="Biotin_carb_C"/>
    <property type="match status" value="1"/>
</dbReference>
<evidence type="ECO:0000256" key="7">
    <source>
        <dbReference type="ARBA" id="ARBA00023128"/>
    </source>
</evidence>
<dbReference type="InterPro" id="IPR011761">
    <property type="entry name" value="ATP-grasp"/>
</dbReference>
<keyword evidence="5 9" id="KW-0067">ATP-binding</keyword>
<dbReference type="Pfam" id="PF02786">
    <property type="entry name" value="CPSase_L_D2"/>
    <property type="match status" value="1"/>
</dbReference>
<protein>
    <recommendedName>
        <fullName evidence="15">Propionyl-CoA carboxylase alpha chain, mitochondrial</fullName>
    </recommendedName>
</protein>
<dbReference type="InterPro" id="IPR011764">
    <property type="entry name" value="Biotin_carboxylation_dom"/>
</dbReference>
<evidence type="ECO:0000313" key="13">
    <source>
        <dbReference type="EMBL" id="KAL1525230.1"/>
    </source>
</evidence>
<dbReference type="AlphaFoldDB" id="A0AB34JU76"/>
<dbReference type="PROSITE" id="PS50975">
    <property type="entry name" value="ATP_GRASP"/>
    <property type="match status" value="1"/>
</dbReference>
<dbReference type="InterPro" id="IPR011054">
    <property type="entry name" value="Rudment_hybrid_motif"/>
</dbReference>
<evidence type="ECO:0000313" key="14">
    <source>
        <dbReference type="Proteomes" id="UP001515480"/>
    </source>
</evidence>
<keyword evidence="3" id="KW-0436">Ligase</keyword>
<name>A0AB34JU76_PRYPA</name>
<dbReference type="PROSITE" id="PS00188">
    <property type="entry name" value="BIOTIN"/>
    <property type="match status" value="1"/>
</dbReference>
<evidence type="ECO:0000256" key="3">
    <source>
        <dbReference type="ARBA" id="ARBA00022598"/>
    </source>
</evidence>
<dbReference type="Pfam" id="PF00364">
    <property type="entry name" value="Biotin_lipoyl"/>
    <property type="match status" value="1"/>
</dbReference>
<comment type="subcellular location">
    <subcellularLocation>
        <location evidence="2">Mitochondrion matrix</location>
    </subcellularLocation>
</comment>
<dbReference type="PROSITE" id="PS50968">
    <property type="entry name" value="BIOTINYL_LIPOYL"/>
    <property type="match status" value="1"/>
</dbReference>
<dbReference type="FunFam" id="3.40.50.20:FF:000010">
    <property type="entry name" value="Propionyl-CoA carboxylase subunit alpha"/>
    <property type="match status" value="1"/>
</dbReference>